<sequence length="83" mass="9203">MLTYNSSDSIPIQIKALKSEKEVPSISSRSNQKEMESIVLLIREGNLPPVLEEERIHAITIAEAAKKSVLTGMPIQLKEGDKE</sequence>
<evidence type="ECO:0000313" key="1">
    <source>
        <dbReference type="EMBL" id="MCM2677976.1"/>
    </source>
</evidence>
<name>A0ABT0XQ25_9BACI</name>
<dbReference type="EMBL" id="JAMQJY010000008">
    <property type="protein sequence ID" value="MCM2677976.1"/>
    <property type="molecule type" value="Genomic_DNA"/>
</dbReference>
<reference evidence="1" key="1">
    <citation type="submission" date="2022-06" db="EMBL/GenBank/DDBJ databases">
        <title>Alkalicoccobacillus porphyridii sp. nov., isolated from a marine red alga, Porphyridium purpureum and reclassification of Shouchella plakortidis and Shouchella gibsonii as Alkalicoccobacillus plakortidis comb. nov. and Alkalicoccobacillus gibsonii comb. nov.</title>
        <authorList>
            <person name="Kim K.H."/>
            <person name="Lee J.K."/>
            <person name="Han D.M."/>
            <person name="Baek J.H."/>
            <person name="Jeon C.O."/>
        </authorList>
    </citation>
    <scope>NUCLEOTIDE SEQUENCE</scope>
    <source>
        <strain evidence="1">DSM 19153</strain>
    </source>
</reference>
<organism evidence="1 2">
    <name type="scientific">Alkalicoccobacillus plakortidis</name>
    <dbReference type="NCBI Taxonomy" id="444060"/>
    <lineage>
        <taxon>Bacteria</taxon>
        <taxon>Bacillati</taxon>
        <taxon>Bacillota</taxon>
        <taxon>Bacilli</taxon>
        <taxon>Bacillales</taxon>
        <taxon>Bacillaceae</taxon>
        <taxon>Alkalicoccobacillus</taxon>
    </lineage>
</organism>
<accession>A0ABT0XQ25</accession>
<gene>
    <name evidence="1" type="ORF">NDM98_22895</name>
</gene>
<protein>
    <submittedName>
        <fullName evidence="1">Uncharacterized protein</fullName>
    </submittedName>
</protein>
<dbReference type="Proteomes" id="UP001203665">
    <property type="component" value="Unassembled WGS sequence"/>
</dbReference>
<keyword evidence="2" id="KW-1185">Reference proteome</keyword>
<evidence type="ECO:0000313" key="2">
    <source>
        <dbReference type="Proteomes" id="UP001203665"/>
    </source>
</evidence>
<comment type="caution">
    <text evidence="1">The sequence shown here is derived from an EMBL/GenBank/DDBJ whole genome shotgun (WGS) entry which is preliminary data.</text>
</comment>
<dbReference type="RefSeq" id="WP_251611809.1">
    <property type="nucleotide sequence ID" value="NZ_JAMQJY010000008.1"/>
</dbReference>
<proteinExistence type="predicted"/>